<reference evidence="1" key="1">
    <citation type="submission" date="2022-03" db="EMBL/GenBank/DDBJ databases">
        <authorList>
            <person name="Martin C."/>
        </authorList>
    </citation>
    <scope>NUCLEOTIDE SEQUENCE</scope>
</reference>
<evidence type="ECO:0000313" key="2">
    <source>
        <dbReference type="Proteomes" id="UP000749559"/>
    </source>
</evidence>
<name>A0A8J1U842_OWEFU</name>
<sequence length="461" mass="51534">MEGLLRYIGFVVLFMEIERSLATYLYRISPGIRFMQSPAGLYGGEINMADNGNATNLYASGYNRAKYASTHMTGISLKTVSYDPISKEVLLHFNEVSTTRLYLGKGPLCRGLKEYPEMLFAARYLTAETPTFDNRDFFFSFDAGFCGIAYHNSKIYFMLLGTYGNYRDFENYVVRLELRVLEGCEDSWNKSTSWEFNILKCSRLIANVTEDYKSRGNWRKRLFRVKGGELKLHIDPETNKKVFFYQIFNRTLGENEDEVKTTIDLLQITEDGSVTLLHREAILNEDNSHTVGIDYKDGTLCWSTTVSVICAILENGRLSNHHTILKDGEAESICSFLSGPSKTVTGVAIADVTQDKLDVYFGCKAGIGGLGGLGLIKYDKTKDSGAANVKSIVRVTSSNASVLGGPLFLTEDKPINCQPGKYDLISTTPSNTYTNTANSLTLTTYGLLISLILWVYLYIVV</sequence>
<dbReference type="EMBL" id="CAIIXF020000008">
    <property type="protein sequence ID" value="CAH1790854.1"/>
    <property type="molecule type" value="Genomic_DNA"/>
</dbReference>
<comment type="caution">
    <text evidence="1">The sequence shown here is derived from an EMBL/GenBank/DDBJ whole genome shotgun (WGS) entry which is preliminary data.</text>
</comment>
<evidence type="ECO:0000313" key="1">
    <source>
        <dbReference type="EMBL" id="CAH1790854.1"/>
    </source>
</evidence>
<gene>
    <name evidence="1" type="ORF">OFUS_LOCUS16015</name>
</gene>
<dbReference type="Proteomes" id="UP000749559">
    <property type="component" value="Unassembled WGS sequence"/>
</dbReference>
<organism evidence="1 2">
    <name type="scientific">Owenia fusiformis</name>
    <name type="common">Polychaete worm</name>
    <dbReference type="NCBI Taxonomy" id="6347"/>
    <lineage>
        <taxon>Eukaryota</taxon>
        <taxon>Metazoa</taxon>
        <taxon>Spiralia</taxon>
        <taxon>Lophotrochozoa</taxon>
        <taxon>Annelida</taxon>
        <taxon>Polychaeta</taxon>
        <taxon>Sedentaria</taxon>
        <taxon>Canalipalpata</taxon>
        <taxon>Sabellida</taxon>
        <taxon>Oweniida</taxon>
        <taxon>Oweniidae</taxon>
        <taxon>Owenia</taxon>
    </lineage>
</organism>
<dbReference type="OrthoDB" id="6320912at2759"/>
<accession>A0A8J1U842</accession>
<dbReference type="AlphaFoldDB" id="A0A8J1U842"/>
<protein>
    <submittedName>
        <fullName evidence="1">Uncharacterized protein</fullName>
    </submittedName>
</protein>
<keyword evidence="2" id="KW-1185">Reference proteome</keyword>
<proteinExistence type="predicted"/>